<feature type="compositionally biased region" description="Low complexity" evidence="2">
    <location>
        <begin position="79"/>
        <end position="90"/>
    </location>
</feature>
<evidence type="ECO:0000259" key="4">
    <source>
        <dbReference type="PROSITE" id="PS50878"/>
    </source>
</evidence>
<feature type="domain" description="Protein kinase" evidence="3">
    <location>
        <begin position="134"/>
        <end position="485"/>
    </location>
</feature>
<evidence type="ECO:0000313" key="6">
    <source>
        <dbReference type="Proteomes" id="UP001148838"/>
    </source>
</evidence>
<sequence>MQQGPDSSSNTSSCNSSTPSSPALVMTTHTPQATTKQQFHFPEVNHYKDGVTLETHPLMAPPALEEMIETHKSNDSDRTVSVSGSGSISTDSERTPVRVDSQDSQVSDGEAVDRSWPRQNSLSMREWDIPYDELKIGEPIGTGRFGTVYRGNWHGDVAIKVLNMDYLDDEKTLEAFKLEVATFRKTRHENLVLFMGACMKLPRLAIVTSMCKGMTLYTHIHLRKDKFNMNKTTIVAQQISQATKGNIEGGRVNPMLWIEFGVAQWSEHLVRRTKDPEGRGLSVLQPDVSSTAPVDIFSGVVHVCREICCVYPELALRLVARRYLSRKGNGLSIPPGWLCYLAPEIIRSLRVRQKHDEEELPFTKASDVYAFGTVWYELLCGEWPFKAQPPEAIIWQVGKGMKQSLANLQASRDVKIMEKKWEYKGTVYQLFIDFKNAYDSVKREVLYDILIEFGIPKKLVRLIKMCLSETYSRVCIGQFLSDAFPIHCGLKQGDALSPLLFNFALEYAIRKVQDNRQGLELNGLHQLLVYADDVNMLGENPQTIREKHGNFT</sequence>
<comment type="caution">
    <text evidence="5">The sequence shown here is derived from an EMBL/GenBank/DDBJ whole genome shotgun (WGS) entry which is preliminary data.</text>
</comment>
<keyword evidence="6" id="KW-1185">Reference proteome</keyword>
<dbReference type="PANTHER" id="PTHR44329">
    <property type="entry name" value="SERINE/THREONINE-PROTEIN KINASE TNNI3K-RELATED"/>
    <property type="match status" value="1"/>
</dbReference>
<dbReference type="InterPro" id="IPR017441">
    <property type="entry name" value="Protein_kinase_ATP_BS"/>
</dbReference>
<dbReference type="InterPro" id="IPR051681">
    <property type="entry name" value="Ser/Thr_Kinases-Pseudokinases"/>
</dbReference>
<organism evidence="5 6">
    <name type="scientific">Periplaneta americana</name>
    <name type="common">American cockroach</name>
    <name type="synonym">Blatta americana</name>
    <dbReference type="NCBI Taxonomy" id="6978"/>
    <lineage>
        <taxon>Eukaryota</taxon>
        <taxon>Metazoa</taxon>
        <taxon>Ecdysozoa</taxon>
        <taxon>Arthropoda</taxon>
        <taxon>Hexapoda</taxon>
        <taxon>Insecta</taxon>
        <taxon>Pterygota</taxon>
        <taxon>Neoptera</taxon>
        <taxon>Polyneoptera</taxon>
        <taxon>Dictyoptera</taxon>
        <taxon>Blattodea</taxon>
        <taxon>Blattoidea</taxon>
        <taxon>Blattidae</taxon>
        <taxon>Blattinae</taxon>
        <taxon>Periplaneta</taxon>
    </lineage>
</organism>
<protein>
    <recommendedName>
        <fullName evidence="7">Protein kinase domain-containing protein</fullName>
    </recommendedName>
</protein>
<dbReference type="InterPro" id="IPR043502">
    <property type="entry name" value="DNA/RNA_pol_sf"/>
</dbReference>
<dbReference type="InterPro" id="IPR001245">
    <property type="entry name" value="Ser-Thr/Tyr_kinase_cat_dom"/>
</dbReference>
<dbReference type="InterPro" id="IPR011009">
    <property type="entry name" value="Kinase-like_dom_sf"/>
</dbReference>
<dbReference type="PROSITE" id="PS50011">
    <property type="entry name" value="PROTEIN_KINASE_DOM"/>
    <property type="match status" value="1"/>
</dbReference>
<dbReference type="InterPro" id="IPR000477">
    <property type="entry name" value="RT_dom"/>
</dbReference>
<evidence type="ECO:0000313" key="5">
    <source>
        <dbReference type="EMBL" id="KAJ4439465.1"/>
    </source>
</evidence>
<evidence type="ECO:0008006" key="7">
    <source>
        <dbReference type="Google" id="ProtNLM"/>
    </source>
</evidence>
<feature type="region of interest" description="Disordered" evidence="2">
    <location>
        <begin position="71"/>
        <end position="117"/>
    </location>
</feature>
<feature type="binding site" evidence="1">
    <location>
        <position position="160"/>
    </location>
    <ligand>
        <name>ATP</name>
        <dbReference type="ChEBI" id="CHEBI:30616"/>
    </ligand>
</feature>
<evidence type="ECO:0000259" key="3">
    <source>
        <dbReference type="PROSITE" id="PS50011"/>
    </source>
</evidence>
<dbReference type="SUPFAM" id="SSF56112">
    <property type="entry name" value="Protein kinase-like (PK-like)"/>
    <property type="match status" value="1"/>
</dbReference>
<dbReference type="EMBL" id="JAJSOF020000017">
    <property type="protein sequence ID" value="KAJ4439465.1"/>
    <property type="molecule type" value="Genomic_DNA"/>
</dbReference>
<feature type="compositionally biased region" description="Basic and acidic residues" evidence="2">
    <location>
        <begin position="91"/>
        <end position="101"/>
    </location>
</feature>
<dbReference type="PROSITE" id="PS00107">
    <property type="entry name" value="PROTEIN_KINASE_ATP"/>
    <property type="match status" value="1"/>
</dbReference>
<evidence type="ECO:0000256" key="1">
    <source>
        <dbReference type="PROSITE-ProRule" id="PRU10141"/>
    </source>
</evidence>
<dbReference type="InterPro" id="IPR000719">
    <property type="entry name" value="Prot_kinase_dom"/>
</dbReference>
<evidence type="ECO:0000256" key="2">
    <source>
        <dbReference type="SAM" id="MobiDB-lite"/>
    </source>
</evidence>
<feature type="compositionally biased region" description="Low complexity" evidence="2">
    <location>
        <begin position="7"/>
        <end position="22"/>
    </location>
</feature>
<keyword evidence="1" id="KW-0067">ATP-binding</keyword>
<dbReference type="SUPFAM" id="SSF56672">
    <property type="entry name" value="DNA/RNA polymerases"/>
    <property type="match status" value="1"/>
</dbReference>
<dbReference type="PROSITE" id="PS50878">
    <property type="entry name" value="RT_POL"/>
    <property type="match status" value="1"/>
</dbReference>
<feature type="region of interest" description="Disordered" evidence="2">
    <location>
        <begin position="1"/>
        <end position="37"/>
    </location>
</feature>
<dbReference type="Gene3D" id="1.10.510.10">
    <property type="entry name" value="Transferase(Phosphotransferase) domain 1"/>
    <property type="match status" value="1"/>
</dbReference>
<dbReference type="Gene3D" id="3.30.200.20">
    <property type="entry name" value="Phosphorylase Kinase, domain 1"/>
    <property type="match status" value="1"/>
</dbReference>
<feature type="compositionally biased region" description="Polar residues" evidence="2">
    <location>
        <begin position="27"/>
        <end position="37"/>
    </location>
</feature>
<accession>A0ABQ8SZ31</accession>
<gene>
    <name evidence="5" type="ORF">ANN_07589</name>
</gene>
<proteinExistence type="predicted"/>
<feature type="domain" description="Reverse transcriptase" evidence="4">
    <location>
        <begin position="305"/>
        <end position="552"/>
    </location>
</feature>
<name>A0ABQ8SZ31_PERAM</name>
<keyword evidence="1" id="KW-0547">Nucleotide-binding</keyword>
<dbReference type="Pfam" id="PF00078">
    <property type="entry name" value="RVT_1"/>
    <property type="match status" value="1"/>
</dbReference>
<dbReference type="Proteomes" id="UP001148838">
    <property type="component" value="Unassembled WGS sequence"/>
</dbReference>
<dbReference type="PANTHER" id="PTHR44329:SF253">
    <property type="entry name" value="KINASE SUPPRESSOR OF RAS 2"/>
    <property type="match status" value="1"/>
</dbReference>
<reference evidence="5 6" key="1">
    <citation type="journal article" date="2022" name="Allergy">
        <title>Genome assembly and annotation of Periplaneta americana reveal a comprehensive cockroach allergen profile.</title>
        <authorList>
            <person name="Wang L."/>
            <person name="Xiong Q."/>
            <person name="Saelim N."/>
            <person name="Wang L."/>
            <person name="Nong W."/>
            <person name="Wan A.T."/>
            <person name="Shi M."/>
            <person name="Liu X."/>
            <person name="Cao Q."/>
            <person name="Hui J.H.L."/>
            <person name="Sookrung N."/>
            <person name="Leung T.F."/>
            <person name="Tungtrongchitr A."/>
            <person name="Tsui S.K.W."/>
        </authorList>
    </citation>
    <scope>NUCLEOTIDE SEQUENCE [LARGE SCALE GENOMIC DNA]</scope>
    <source>
        <strain evidence="5">PWHHKU_190912</strain>
    </source>
</reference>
<dbReference type="Pfam" id="PF07714">
    <property type="entry name" value="PK_Tyr_Ser-Thr"/>
    <property type="match status" value="1"/>
</dbReference>